<accession>A0A379ECG6</accession>
<dbReference type="RefSeq" id="WP_025068478.1">
    <property type="nucleotide sequence ID" value="NZ_UGTM01000002.1"/>
</dbReference>
<evidence type="ECO:0000313" key="3">
    <source>
        <dbReference type="Proteomes" id="UP000255469"/>
    </source>
</evidence>
<protein>
    <submittedName>
        <fullName evidence="2">Peptidase M15</fullName>
    </submittedName>
</protein>
<sequence>MTNQTKSTDLDCEERLSPHFTVGEMLRSGTAIAMGIKNVPADAPAGGETPREEVVTNLSALCTHVLEPLRRQVGRVIVTSGYRCEALNRAVQGALRSQHLKGEAADIHVTGLEMCRKYVAVLRHTDFDQMILEPCSSARKQWIHVSYRRRGGNRHQILGAQGCL</sequence>
<dbReference type="InterPro" id="IPR013230">
    <property type="entry name" value="Peptidase_M15A_C"/>
</dbReference>
<organism evidence="2 3">
    <name type="scientific">Prevotella denticola</name>
    <dbReference type="NCBI Taxonomy" id="28129"/>
    <lineage>
        <taxon>Bacteria</taxon>
        <taxon>Pseudomonadati</taxon>
        <taxon>Bacteroidota</taxon>
        <taxon>Bacteroidia</taxon>
        <taxon>Bacteroidales</taxon>
        <taxon>Prevotellaceae</taxon>
        <taxon>Prevotella</taxon>
    </lineage>
</organism>
<dbReference type="AlphaFoldDB" id="A0A379ECG6"/>
<evidence type="ECO:0000259" key="1">
    <source>
        <dbReference type="Pfam" id="PF08291"/>
    </source>
</evidence>
<dbReference type="InterPro" id="IPR009045">
    <property type="entry name" value="Zn_M74/Hedgehog-like"/>
</dbReference>
<dbReference type="Pfam" id="PF08291">
    <property type="entry name" value="Peptidase_M15_3"/>
    <property type="match status" value="1"/>
</dbReference>
<evidence type="ECO:0000313" key="2">
    <source>
        <dbReference type="EMBL" id="SUB94086.1"/>
    </source>
</evidence>
<dbReference type="Gene3D" id="3.30.1380.10">
    <property type="match status" value="1"/>
</dbReference>
<reference evidence="2 3" key="1">
    <citation type="submission" date="2018-06" db="EMBL/GenBank/DDBJ databases">
        <authorList>
            <consortium name="Pathogen Informatics"/>
            <person name="Doyle S."/>
        </authorList>
    </citation>
    <scope>NUCLEOTIDE SEQUENCE [LARGE SCALE GENOMIC DNA]</scope>
    <source>
        <strain evidence="2 3">NCTC13067</strain>
    </source>
</reference>
<gene>
    <name evidence="2" type="ORF">NCTC13067_01946</name>
</gene>
<dbReference type="Proteomes" id="UP000255469">
    <property type="component" value="Unassembled WGS sequence"/>
</dbReference>
<dbReference type="EMBL" id="UGTM01000002">
    <property type="protein sequence ID" value="SUB94086.1"/>
    <property type="molecule type" value="Genomic_DNA"/>
</dbReference>
<name>A0A379ECG6_9BACT</name>
<proteinExistence type="predicted"/>
<dbReference type="SUPFAM" id="SSF55166">
    <property type="entry name" value="Hedgehog/DD-peptidase"/>
    <property type="match status" value="1"/>
</dbReference>
<feature type="domain" description="Peptidase M15A C-terminal" evidence="1">
    <location>
        <begin position="18"/>
        <end position="146"/>
    </location>
</feature>